<dbReference type="GO" id="GO:0016020">
    <property type="term" value="C:membrane"/>
    <property type="evidence" value="ECO:0007669"/>
    <property type="project" value="TreeGrafter"/>
</dbReference>
<dbReference type="PROSITE" id="PS51456">
    <property type="entry name" value="MYOSIN_MOTOR"/>
    <property type="match status" value="1"/>
</dbReference>
<dbReference type="Gene3D" id="1.10.10.820">
    <property type="match status" value="1"/>
</dbReference>
<accession>D0P2R9</accession>
<keyword evidence="3 6" id="KW-0518">Myosin</keyword>
<dbReference type="GeneID" id="9480042"/>
<dbReference type="RefSeq" id="XP_002895407.1">
    <property type="nucleotide sequence ID" value="XM_002895361.1"/>
</dbReference>
<dbReference type="eggNOG" id="KOG0161">
    <property type="taxonomic scope" value="Eukaryota"/>
</dbReference>
<dbReference type="EMBL" id="DS028305">
    <property type="protein sequence ID" value="EEY56735.1"/>
    <property type="molecule type" value="Genomic_DNA"/>
</dbReference>
<dbReference type="GO" id="GO:0005737">
    <property type="term" value="C:cytoplasm"/>
    <property type="evidence" value="ECO:0007669"/>
    <property type="project" value="TreeGrafter"/>
</dbReference>
<evidence type="ECO:0000256" key="6">
    <source>
        <dbReference type="PROSITE-ProRule" id="PRU00782"/>
    </source>
</evidence>
<keyword evidence="4" id="KW-0505">Motor protein</keyword>
<dbReference type="PANTHER" id="PTHR13140">
    <property type="entry name" value="MYOSIN"/>
    <property type="match status" value="1"/>
</dbReference>
<sequence length="208" mass="23868">MRIEKARTIALLEAKGVEKYEIVLLALHPERWEEMASVSRSKRLPLVHVANLFFGLDFPIIMEAFGNATTSMSLNSSRFGKVTTLQVAFGFHPLEFQICGCHVSSFLLEKSRVTSERGREAGDQNELNFRVLYAMELHFDGVKCFAFTYLGRSDHKLAEQMSKEETWKKDTSRKAIFNVLSAVLWLGNIELDYPETSGKLLIWDQWRN</sequence>
<evidence type="ECO:0000259" key="7">
    <source>
        <dbReference type="PROSITE" id="PS51456"/>
    </source>
</evidence>
<dbReference type="GO" id="GO:0000146">
    <property type="term" value="F:microfilament motor activity"/>
    <property type="evidence" value="ECO:0007669"/>
    <property type="project" value="TreeGrafter"/>
</dbReference>
<dbReference type="InterPro" id="IPR027417">
    <property type="entry name" value="P-loop_NTPase"/>
</dbReference>
<evidence type="ECO:0000313" key="8">
    <source>
        <dbReference type="EMBL" id="EEY56735.1"/>
    </source>
</evidence>
<dbReference type="InterPro" id="IPR001609">
    <property type="entry name" value="Myosin_head_motor_dom-like"/>
</dbReference>
<dbReference type="InParanoid" id="D0P2R9"/>
<proteinExistence type="inferred from homology"/>
<feature type="domain" description="Myosin motor" evidence="7">
    <location>
        <begin position="1"/>
        <end position="208"/>
    </location>
</feature>
<keyword evidence="9" id="KW-1185">Reference proteome</keyword>
<dbReference type="Pfam" id="PF00063">
    <property type="entry name" value="Myosin_head"/>
    <property type="match status" value="1"/>
</dbReference>
<dbReference type="PANTHER" id="PTHR13140:SF706">
    <property type="entry name" value="DILUTE CLASS UNCONVENTIONAL MYOSIN, ISOFORM C"/>
    <property type="match status" value="1"/>
</dbReference>
<dbReference type="Proteomes" id="UP000006643">
    <property type="component" value="Unassembled WGS sequence"/>
</dbReference>
<comment type="caution">
    <text evidence="6">Lacks conserved residue(s) required for the propagation of feature annotation.</text>
</comment>
<evidence type="ECO:0000256" key="1">
    <source>
        <dbReference type="ARBA" id="ARBA00022741"/>
    </source>
</evidence>
<keyword evidence="5 6" id="KW-0009">Actin-binding</keyword>
<name>D0P2R9_PHYIT</name>
<dbReference type="GO" id="GO:0007015">
    <property type="term" value="P:actin filament organization"/>
    <property type="evidence" value="ECO:0007669"/>
    <property type="project" value="TreeGrafter"/>
</dbReference>
<dbReference type="VEuPathDB" id="FungiDB:PITG_21004"/>
<dbReference type="HOGENOM" id="CLU_1323171_0_0_1"/>
<dbReference type="AlphaFoldDB" id="D0P2R9"/>
<dbReference type="KEGG" id="pif:PITG_21004"/>
<dbReference type="Gene3D" id="3.40.850.10">
    <property type="entry name" value="Kinesin motor domain"/>
    <property type="match status" value="1"/>
</dbReference>
<protein>
    <recommendedName>
        <fullName evidence="7">Myosin motor domain-containing protein</fullName>
    </recommendedName>
</protein>
<dbReference type="GO" id="GO:0005524">
    <property type="term" value="F:ATP binding"/>
    <property type="evidence" value="ECO:0007669"/>
    <property type="project" value="UniProtKB-KW"/>
</dbReference>
<reference evidence="9" key="1">
    <citation type="journal article" date="2009" name="Nature">
        <title>Genome sequence and analysis of the Irish potato famine pathogen Phytophthora infestans.</title>
        <authorList>
            <consortium name="The Broad Institute Genome Sequencing Platform"/>
            <person name="Haas B.J."/>
            <person name="Kamoun S."/>
            <person name="Zody M.C."/>
            <person name="Jiang R.H."/>
            <person name="Handsaker R.E."/>
            <person name="Cano L.M."/>
            <person name="Grabherr M."/>
            <person name="Kodira C.D."/>
            <person name="Raffaele S."/>
            <person name="Torto-Alalibo T."/>
            <person name="Bozkurt T.O."/>
            <person name="Ah-Fong A.M."/>
            <person name="Alvarado L."/>
            <person name="Anderson V.L."/>
            <person name="Armstrong M.R."/>
            <person name="Avrova A."/>
            <person name="Baxter L."/>
            <person name="Beynon J."/>
            <person name="Boevink P.C."/>
            <person name="Bollmann S.R."/>
            <person name="Bos J.I."/>
            <person name="Bulone V."/>
            <person name="Cai G."/>
            <person name="Cakir C."/>
            <person name="Carrington J.C."/>
            <person name="Chawner M."/>
            <person name="Conti L."/>
            <person name="Costanzo S."/>
            <person name="Ewan R."/>
            <person name="Fahlgren N."/>
            <person name="Fischbach M.A."/>
            <person name="Fugelstad J."/>
            <person name="Gilroy E.M."/>
            <person name="Gnerre S."/>
            <person name="Green P.J."/>
            <person name="Grenville-Briggs L.J."/>
            <person name="Griffith J."/>
            <person name="Grunwald N.J."/>
            <person name="Horn K."/>
            <person name="Horner N.R."/>
            <person name="Hu C.H."/>
            <person name="Huitema E."/>
            <person name="Jeong D.H."/>
            <person name="Jones A.M."/>
            <person name="Jones J.D."/>
            <person name="Jones R.W."/>
            <person name="Karlsson E.K."/>
            <person name="Kunjeti S.G."/>
            <person name="Lamour K."/>
            <person name="Liu Z."/>
            <person name="Ma L."/>
            <person name="Maclean D."/>
            <person name="Chibucos M.C."/>
            <person name="McDonald H."/>
            <person name="McWalters J."/>
            <person name="Meijer H.J."/>
            <person name="Morgan W."/>
            <person name="Morris P.F."/>
            <person name="Munro C.A."/>
            <person name="O'Neill K."/>
            <person name="Ospina-Giraldo M."/>
            <person name="Pinzon A."/>
            <person name="Pritchard L."/>
            <person name="Ramsahoye B."/>
            <person name="Ren Q."/>
            <person name="Restrepo S."/>
            <person name="Roy S."/>
            <person name="Sadanandom A."/>
            <person name="Savidor A."/>
            <person name="Schornack S."/>
            <person name="Schwartz D.C."/>
            <person name="Schumann U.D."/>
            <person name="Schwessinger B."/>
            <person name="Seyer L."/>
            <person name="Sharpe T."/>
            <person name="Silvar C."/>
            <person name="Song J."/>
            <person name="Studholme D.J."/>
            <person name="Sykes S."/>
            <person name="Thines M."/>
            <person name="van de Vondervoort P.J."/>
            <person name="Phuntumart V."/>
            <person name="Wawra S."/>
            <person name="Weide R."/>
            <person name="Win J."/>
            <person name="Young C."/>
            <person name="Zhou S."/>
            <person name="Fry W."/>
            <person name="Meyers B.C."/>
            <person name="van West P."/>
            <person name="Ristaino J."/>
            <person name="Govers F."/>
            <person name="Birch P.R."/>
            <person name="Whisson S.C."/>
            <person name="Judelson H.S."/>
            <person name="Nusbaum C."/>
        </authorList>
    </citation>
    <scope>NUCLEOTIDE SEQUENCE [LARGE SCALE GENOMIC DNA]</scope>
    <source>
        <strain evidence="9">T30-4</strain>
    </source>
</reference>
<evidence type="ECO:0000313" key="9">
    <source>
        <dbReference type="Proteomes" id="UP000006643"/>
    </source>
</evidence>
<dbReference type="SUPFAM" id="SSF52540">
    <property type="entry name" value="P-loop containing nucleoside triphosphate hydrolases"/>
    <property type="match status" value="1"/>
</dbReference>
<dbReference type="GO" id="GO:0016459">
    <property type="term" value="C:myosin complex"/>
    <property type="evidence" value="ECO:0007669"/>
    <property type="project" value="UniProtKB-KW"/>
</dbReference>
<keyword evidence="2" id="KW-0067">ATP-binding</keyword>
<organism evidence="8 9">
    <name type="scientific">Phytophthora infestans (strain T30-4)</name>
    <name type="common">Potato late blight agent</name>
    <dbReference type="NCBI Taxonomy" id="403677"/>
    <lineage>
        <taxon>Eukaryota</taxon>
        <taxon>Sar</taxon>
        <taxon>Stramenopiles</taxon>
        <taxon>Oomycota</taxon>
        <taxon>Peronosporomycetes</taxon>
        <taxon>Peronosporales</taxon>
        <taxon>Peronosporaceae</taxon>
        <taxon>Phytophthora</taxon>
    </lineage>
</organism>
<evidence type="ECO:0000256" key="3">
    <source>
        <dbReference type="ARBA" id="ARBA00023123"/>
    </source>
</evidence>
<evidence type="ECO:0000256" key="2">
    <source>
        <dbReference type="ARBA" id="ARBA00022840"/>
    </source>
</evidence>
<gene>
    <name evidence="8" type="ORF">PITG_21004</name>
</gene>
<dbReference type="GO" id="GO:0051015">
    <property type="term" value="F:actin filament binding"/>
    <property type="evidence" value="ECO:0007669"/>
    <property type="project" value="TreeGrafter"/>
</dbReference>
<dbReference type="OrthoDB" id="185175at2759"/>
<evidence type="ECO:0000256" key="4">
    <source>
        <dbReference type="ARBA" id="ARBA00023175"/>
    </source>
</evidence>
<keyword evidence="1" id="KW-0547">Nucleotide-binding</keyword>
<comment type="similarity">
    <text evidence="6">Belongs to the TRAFAC class myosin-kinesin ATPase superfamily. Myosin family.</text>
</comment>
<evidence type="ECO:0000256" key="5">
    <source>
        <dbReference type="ARBA" id="ARBA00023203"/>
    </source>
</evidence>
<dbReference type="Gene3D" id="1.20.120.720">
    <property type="entry name" value="Myosin VI head, motor domain, U50 subdomain"/>
    <property type="match status" value="1"/>
</dbReference>
<dbReference type="InterPro" id="IPR036961">
    <property type="entry name" value="Kinesin_motor_dom_sf"/>
</dbReference>